<evidence type="ECO:0000313" key="2">
    <source>
        <dbReference type="EMBL" id="NKI32943.1"/>
    </source>
</evidence>
<sequence length="189" mass="22391">MNELCDFLQNDMNLPKRLIQDILGFYQEEVLSKNEFLVEKGKRGKRLCFITSGYLRFYSSTEKKEITHWIFGKNQLITDVASFFLQETAKWNIQAMTEVEVQTLTFENYQRLRVEVQEWDKHEKLFLIKLLSALENRVYAHLSMTAEERYQHLFQSDSAMFNELPLHYLASMLGMTPETLSRIRSKSIS</sequence>
<dbReference type="SUPFAM" id="SSF51206">
    <property type="entry name" value="cAMP-binding domain-like"/>
    <property type="match status" value="1"/>
</dbReference>
<dbReference type="Pfam" id="PF00027">
    <property type="entry name" value="cNMP_binding"/>
    <property type="match status" value="1"/>
</dbReference>
<reference evidence="2 3" key="1">
    <citation type="submission" date="2020-04" db="EMBL/GenBank/DDBJ databases">
        <authorList>
            <person name="Yoon J."/>
        </authorList>
    </citation>
    <scope>NUCLEOTIDE SEQUENCE [LARGE SCALE GENOMIC DNA]</scope>
    <source>
        <strain evidence="2 3">DJ-13</strain>
    </source>
</reference>
<dbReference type="InterPro" id="IPR000595">
    <property type="entry name" value="cNMP-bd_dom"/>
</dbReference>
<dbReference type="RefSeq" id="WP_168553102.1">
    <property type="nucleotide sequence ID" value="NZ_JAAWWL010000002.1"/>
</dbReference>
<organism evidence="2 3">
    <name type="scientific">Croceivirga thetidis</name>
    <dbReference type="NCBI Taxonomy" id="2721623"/>
    <lineage>
        <taxon>Bacteria</taxon>
        <taxon>Pseudomonadati</taxon>
        <taxon>Bacteroidota</taxon>
        <taxon>Flavobacteriia</taxon>
        <taxon>Flavobacteriales</taxon>
        <taxon>Flavobacteriaceae</taxon>
        <taxon>Croceivirga</taxon>
    </lineage>
</organism>
<feature type="domain" description="Cyclic nucleotide-binding" evidence="1">
    <location>
        <begin position="13"/>
        <end position="112"/>
    </location>
</feature>
<evidence type="ECO:0000313" key="3">
    <source>
        <dbReference type="Proteomes" id="UP000718451"/>
    </source>
</evidence>
<protein>
    <submittedName>
        <fullName evidence="2">Crp/Fnr family transcriptional regulator</fullName>
    </submittedName>
</protein>
<dbReference type="EMBL" id="JAAWWL010000002">
    <property type="protein sequence ID" value="NKI32943.1"/>
    <property type="molecule type" value="Genomic_DNA"/>
</dbReference>
<comment type="caution">
    <text evidence="2">The sequence shown here is derived from an EMBL/GenBank/DDBJ whole genome shotgun (WGS) entry which is preliminary data.</text>
</comment>
<accession>A0ABX1GTG9</accession>
<dbReference type="CDD" id="cd00038">
    <property type="entry name" value="CAP_ED"/>
    <property type="match status" value="1"/>
</dbReference>
<proteinExistence type="predicted"/>
<evidence type="ECO:0000259" key="1">
    <source>
        <dbReference type="PROSITE" id="PS50042"/>
    </source>
</evidence>
<gene>
    <name evidence="2" type="ORF">HCU67_13380</name>
</gene>
<dbReference type="InterPro" id="IPR018490">
    <property type="entry name" value="cNMP-bd_dom_sf"/>
</dbReference>
<keyword evidence="3" id="KW-1185">Reference proteome</keyword>
<dbReference type="InterPro" id="IPR014710">
    <property type="entry name" value="RmlC-like_jellyroll"/>
</dbReference>
<name>A0ABX1GTG9_9FLAO</name>
<dbReference type="Gene3D" id="2.60.120.10">
    <property type="entry name" value="Jelly Rolls"/>
    <property type="match status" value="1"/>
</dbReference>
<dbReference type="Proteomes" id="UP000718451">
    <property type="component" value="Unassembled WGS sequence"/>
</dbReference>
<dbReference type="PROSITE" id="PS50042">
    <property type="entry name" value="CNMP_BINDING_3"/>
    <property type="match status" value="1"/>
</dbReference>